<dbReference type="PROSITE" id="PS50042">
    <property type="entry name" value="CNMP_BINDING_3"/>
    <property type="match status" value="1"/>
</dbReference>
<feature type="domain" description="Cyclic nucleotide-binding" evidence="7">
    <location>
        <begin position="9"/>
        <end position="113"/>
    </location>
</feature>
<keyword evidence="3 6" id="KW-1133">Transmembrane helix</keyword>
<feature type="transmembrane region" description="Helical" evidence="6">
    <location>
        <begin position="801"/>
        <end position="822"/>
    </location>
</feature>
<reference evidence="8" key="1">
    <citation type="submission" date="2022-06" db="EMBL/GenBank/DDBJ databases">
        <title>Genome sequencing of Brevibacillus sp. BB3-R1.</title>
        <authorList>
            <person name="Heo J."/>
            <person name="Lee D."/>
            <person name="Won M."/>
            <person name="Han B.-H."/>
            <person name="Hong S.-B."/>
            <person name="Kwon S.-W."/>
        </authorList>
    </citation>
    <scope>NUCLEOTIDE SEQUENCE</scope>
    <source>
        <strain evidence="8">BB3-R1</strain>
    </source>
</reference>
<feature type="transmembrane region" description="Helical" evidence="6">
    <location>
        <begin position="493"/>
        <end position="512"/>
    </location>
</feature>
<keyword evidence="5" id="KW-0010">Activator</keyword>
<evidence type="ECO:0000313" key="9">
    <source>
        <dbReference type="Proteomes" id="UP001056500"/>
    </source>
</evidence>
<evidence type="ECO:0000259" key="7">
    <source>
        <dbReference type="PROSITE" id="PS50042"/>
    </source>
</evidence>
<evidence type="ECO:0000256" key="1">
    <source>
        <dbReference type="ARBA" id="ARBA00004141"/>
    </source>
</evidence>
<comment type="subcellular location">
    <subcellularLocation>
        <location evidence="1">Membrane</location>
        <topology evidence="1">Multi-pass membrane protein</topology>
    </subcellularLocation>
</comment>
<dbReference type="RefSeq" id="WP_251873969.1">
    <property type="nucleotide sequence ID" value="NZ_CP098755.1"/>
</dbReference>
<feature type="transmembrane region" description="Helical" evidence="6">
    <location>
        <begin position="464"/>
        <end position="481"/>
    </location>
</feature>
<dbReference type="InterPro" id="IPR000595">
    <property type="entry name" value="cNMP-bd_dom"/>
</dbReference>
<dbReference type="Proteomes" id="UP001056500">
    <property type="component" value="Chromosome"/>
</dbReference>
<gene>
    <name evidence="8" type="ORF">NDK47_06075</name>
</gene>
<feature type="transmembrane region" description="Helical" evidence="6">
    <location>
        <begin position="413"/>
        <end position="429"/>
    </location>
</feature>
<feature type="transmembrane region" description="Helical" evidence="6">
    <location>
        <begin position="847"/>
        <end position="866"/>
    </location>
</feature>
<proteinExistence type="predicted"/>
<dbReference type="Gene3D" id="2.60.120.10">
    <property type="entry name" value="Jelly Rolls"/>
    <property type="match status" value="1"/>
</dbReference>
<dbReference type="InterPro" id="IPR001898">
    <property type="entry name" value="SLC13A/DASS"/>
</dbReference>
<keyword evidence="4 6" id="KW-0472">Membrane</keyword>
<evidence type="ECO:0000256" key="2">
    <source>
        <dbReference type="ARBA" id="ARBA00022692"/>
    </source>
</evidence>
<feature type="transmembrane region" description="Helical" evidence="6">
    <location>
        <begin position="695"/>
        <end position="712"/>
    </location>
</feature>
<evidence type="ECO:0000256" key="6">
    <source>
        <dbReference type="SAM" id="Phobius"/>
    </source>
</evidence>
<feature type="transmembrane region" description="Helical" evidence="6">
    <location>
        <begin position="576"/>
        <end position="599"/>
    </location>
</feature>
<dbReference type="InterPro" id="IPR018490">
    <property type="entry name" value="cNMP-bd_dom_sf"/>
</dbReference>
<evidence type="ECO:0000256" key="5">
    <source>
        <dbReference type="ARBA" id="ARBA00023159"/>
    </source>
</evidence>
<dbReference type="SMART" id="SM00100">
    <property type="entry name" value="cNMP"/>
    <property type="match status" value="1"/>
</dbReference>
<dbReference type="InterPro" id="IPR014710">
    <property type="entry name" value="RmlC-like_jellyroll"/>
</dbReference>
<dbReference type="Pfam" id="PF00939">
    <property type="entry name" value="Na_sulph_symp"/>
    <property type="match status" value="1"/>
</dbReference>
<dbReference type="PANTHER" id="PTHR24567">
    <property type="entry name" value="CRP FAMILY TRANSCRIPTIONAL REGULATORY PROTEIN"/>
    <property type="match status" value="1"/>
</dbReference>
<dbReference type="EMBL" id="CP098755">
    <property type="protein sequence ID" value="USG66864.1"/>
    <property type="molecule type" value="Genomic_DNA"/>
</dbReference>
<feature type="transmembrane region" description="Helical" evidence="6">
    <location>
        <begin position="672"/>
        <end position="689"/>
    </location>
</feature>
<feature type="transmembrane region" description="Helical" evidence="6">
    <location>
        <begin position="719"/>
        <end position="738"/>
    </location>
</feature>
<organism evidence="8 9">
    <name type="scientific">Brevibacillus ruminantium</name>
    <dbReference type="NCBI Taxonomy" id="2950604"/>
    <lineage>
        <taxon>Bacteria</taxon>
        <taxon>Bacillati</taxon>
        <taxon>Bacillota</taxon>
        <taxon>Bacilli</taxon>
        <taxon>Bacillales</taxon>
        <taxon>Paenibacillaceae</taxon>
        <taxon>Brevibacillus</taxon>
    </lineage>
</organism>
<sequence>MTTLQKIGMFKQLSNMELAKLLGKLEQQTAAIGTVLFRQGDPGDKLFLIKSGKLELFVEAPGGGSAQLISVLGEGDTLGEMAMLTREVRSATAVAATDAELYIIDRETFEQLLVEQPSISGYFIRLLSKRLTTTNEQLQANKEVNFQSMAAELEAFPLPLRQLLLWSSEFPRISLSLAESRFGVPLDQILQQGTPLGRYLTRLDDKPGWFTLMPDARRVIAEMATMQFGHEEKRCWTAEMLAYYETTHEWEAAIELLAHGERWAESLELLVRVIPTLDDEGKKQLFSLLSAFPPELVAGDFELLTGFFVYGGAMTRPEQGLVLLDRAWSDHAEDYSDQQWIATYKWAAELYAQLHKHQQAMEYLTLAEAKQSRSTFAWNGGSQEYDLAKQQLALRQSRRLADSAAGLFHRSRLGGWIAAILVVVSLWSFHVMEPFGGLSRAGMDFIGIGIAAVVLWIVNIIPDYLVGLGMVMAWVLGGLVSPEVALSGFASTTWLYMIFIMAFIAVITRSGILFRVSLNALKHFPRHYKGQLWGVVAGGFLLNPLIPSSSAKVSLGVPLARTLSESMGFANNSRGSAGLGLAAMIFYGFTAPFVLTGSYTNMMAYGLASLAEPVNWLQWFVYALPAFLIFAAVILIILHFMFRDVRQVRPISDEVLEEQLRLLGPWTRNERIAVSTTLSSIGLLILQPLHGIDSAWVMLLGFVVLIISGALDRQTISTGIDWTFLLFLGVAFSFASVADELGIAHALSSFLGAKLAGFLSSPALLLSIVILVSFLVTLVIRDDPAVILLVTALLPLAKQAGIHPWIFVFVILLATDPFFFTYQSPTYLTAYYSSEGKSFSHRQGQQIALAYAVALLLAVIVSVPYWQWIGLIQ</sequence>
<dbReference type="SUPFAM" id="SSF51206">
    <property type="entry name" value="cAMP-binding domain-like"/>
    <property type="match status" value="1"/>
</dbReference>
<evidence type="ECO:0000313" key="8">
    <source>
        <dbReference type="EMBL" id="USG66864.1"/>
    </source>
</evidence>
<dbReference type="PROSITE" id="PS00889">
    <property type="entry name" value="CNMP_BINDING_2"/>
    <property type="match status" value="1"/>
</dbReference>
<evidence type="ECO:0000256" key="3">
    <source>
        <dbReference type="ARBA" id="ARBA00022989"/>
    </source>
</evidence>
<dbReference type="InterPro" id="IPR018488">
    <property type="entry name" value="cNMP-bd_CS"/>
</dbReference>
<dbReference type="InterPro" id="IPR050397">
    <property type="entry name" value="Env_Response_Regulators"/>
</dbReference>
<evidence type="ECO:0000256" key="4">
    <source>
        <dbReference type="ARBA" id="ARBA00023136"/>
    </source>
</evidence>
<accession>A0ABY4WJ07</accession>
<name>A0ABY4WJ07_9BACL</name>
<feature type="transmembrane region" description="Helical" evidence="6">
    <location>
        <begin position="758"/>
        <end position="780"/>
    </location>
</feature>
<dbReference type="PANTHER" id="PTHR24567:SF74">
    <property type="entry name" value="HTH-TYPE TRANSCRIPTIONAL REGULATOR ARCR"/>
    <property type="match status" value="1"/>
</dbReference>
<dbReference type="Pfam" id="PF00027">
    <property type="entry name" value="cNMP_binding"/>
    <property type="match status" value="1"/>
</dbReference>
<keyword evidence="9" id="KW-1185">Reference proteome</keyword>
<keyword evidence="2 6" id="KW-0812">Transmembrane</keyword>
<feature type="transmembrane region" description="Helical" evidence="6">
    <location>
        <begin position="619"/>
        <end position="642"/>
    </location>
</feature>
<dbReference type="CDD" id="cd00038">
    <property type="entry name" value="CAP_ED"/>
    <property type="match status" value="1"/>
</dbReference>
<protein>
    <submittedName>
        <fullName evidence="8">SLC13 family permease</fullName>
    </submittedName>
</protein>